<evidence type="ECO:0000313" key="4">
    <source>
        <dbReference type="Proteomes" id="UP000015527"/>
    </source>
</evidence>
<sequence length="281" mass="29485">MDRSLTPAVEQAMRDAARLAVMPRFGTAGAALVADKALRPGESEPVTAADRECEAILSDRLAGLIPGAAIVGEEAVHQQPELLAGLGSGTCWIIDPLDGTANFAAGTGPFGLLVALAEQGVPIGGWILDPLTGRFCAALTGEGASIDGEAFRTAASGRERPLVAVTRLFSDQSRRARLLSSLAENAEVVDSPRCAADQYPRIATGGHDVTLFTRTLPWDHAAGVVFLNEAGGRAARPDGTPYRCDDEREGLIAATTDEAWDWSARRLAQAGETLTVDVRIA</sequence>
<evidence type="ECO:0000313" key="3">
    <source>
        <dbReference type="EMBL" id="EQB18041.1"/>
    </source>
</evidence>
<feature type="binding site" evidence="2">
    <location>
        <position position="219"/>
    </location>
    <ligand>
        <name>Mg(2+)</name>
        <dbReference type="ChEBI" id="CHEBI:18420"/>
        <label>1</label>
        <note>catalytic</note>
    </ligand>
</feature>
<dbReference type="GO" id="GO:0046872">
    <property type="term" value="F:metal ion binding"/>
    <property type="evidence" value="ECO:0007669"/>
    <property type="project" value="UniProtKB-KW"/>
</dbReference>
<dbReference type="Gene3D" id="3.30.540.10">
    <property type="entry name" value="Fructose-1,6-Bisphosphatase, subunit A, domain 1"/>
    <property type="match status" value="1"/>
</dbReference>
<dbReference type="SUPFAM" id="SSF56655">
    <property type="entry name" value="Carbohydrate phosphatase"/>
    <property type="match status" value="1"/>
</dbReference>
<feature type="binding site" evidence="2">
    <location>
        <position position="73"/>
    </location>
    <ligand>
        <name>Mg(2+)</name>
        <dbReference type="ChEBI" id="CHEBI:18420"/>
        <label>1</label>
        <note>catalytic</note>
    </ligand>
</feature>
<accession>T0HNT6</accession>
<dbReference type="eggNOG" id="COG0483">
    <property type="taxonomic scope" value="Bacteria"/>
</dbReference>
<keyword evidence="4" id="KW-1185">Reference proteome</keyword>
<dbReference type="GO" id="GO:0008934">
    <property type="term" value="F:inositol monophosphate 1-phosphatase activity"/>
    <property type="evidence" value="ECO:0007669"/>
    <property type="project" value="TreeGrafter"/>
</dbReference>
<comment type="cofactor">
    <cofactor evidence="2">
        <name>Mg(2+)</name>
        <dbReference type="ChEBI" id="CHEBI:18420"/>
    </cofactor>
</comment>
<dbReference type="EMBL" id="ATHL01000046">
    <property type="protein sequence ID" value="EQB18041.1"/>
    <property type="molecule type" value="Genomic_DNA"/>
</dbReference>
<organism evidence="3 4">
    <name type="scientific">Novosphingobium lindaniclasticum LE124</name>
    <dbReference type="NCBI Taxonomy" id="1096930"/>
    <lineage>
        <taxon>Bacteria</taxon>
        <taxon>Pseudomonadati</taxon>
        <taxon>Pseudomonadota</taxon>
        <taxon>Alphaproteobacteria</taxon>
        <taxon>Sphingomonadales</taxon>
        <taxon>Sphingomonadaceae</taxon>
        <taxon>Novosphingobium</taxon>
    </lineage>
</organism>
<proteinExistence type="inferred from homology"/>
<evidence type="ECO:0008006" key="5">
    <source>
        <dbReference type="Google" id="ProtNLM"/>
    </source>
</evidence>
<protein>
    <recommendedName>
        <fullName evidence="5">Inositol monophosphatase</fullName>
    </recommendedName>
</protein>
<reference evidence="3 4" key="1">
    <citation type="journal article" date="2013" name="Genome Announc.">
        <title>Genome Sequence of Novosphingobium lindaniclasticum LE124T, Isolated from a Hexachlorocyclohexane Dumpsite.</title>
        <authorList>
            <person name="Saxena A."/>
            <person name="Nayyar N."/>
            <person name="Sangwan N."/>
            <person name="Kumari R."/>
            <person name="Khurana J.P."/>
            <person name="Lal R."/>
        </authorList>
    </citation>
    <scope>NUCLEOTIDE SEQUENCE [LARGE SCALE GENOMIC DNA]</scope>
    <source>
        <strain evidence="3 4">LE124</strain>
    </source>
</reference>
<dbReference type="Gene3D" id="3.40.190.80">
    <property type="match status" value="1"/>
</dbReference>
<comment type="caution">
    <text evidence="3">The sequence shown here is derived from an EMBL/GenBank/DDBJ whole genome shotgun (WGS) entry which is preliminary data.</text>
</comment>
<gene>
    <name evidence="3" type="ORF">L284_05780</name>
</gene>
<dbReference type="AlphaFoldDB" id="T0HNT6"/>
<name>T0HNT6_9SPHN</name>
<dbReference type="RefSeq" id="WP_021233111.1">
    <property type="nucleotide sequence ID" value="NZ_ATHL01000046.1"/>
</dbReference>
<feature type="binding site" evidence="2">
    <location>
        <position position="95"/>
    </location>
    <ligand>
        <name>Mg(2+)</name>
        <dbReference type="ChEBI" id="CHEBI:18420"/>
        <label>1</label>
        <note>catalytic</note>
    </ligand>
</feature>
<dbReference type="PANTHER" id="PTHR20854:SF4">
    <property type="entry name" value="INOSITOL-1-MONOPHOSPHATASE-RELATED"/>
    <property type="match status" value="1"/>
</dbReference>
<keyword evidence="2" id="KW-0479">Metal-binding</keyword>
<dbReference type="OrthoDB" id="9785695at2"/>
<keyword evidence="2" id="KW-0460">Magnesium</keyword>
<feature type="binding site" evidence="2">
    <location>
        <position position="98"/>
    </location>
    <ligand>
        <name>Mg(2+)</name>
        <dbReference type="ChEBI" id="CHEBI:18420"/>
        <label>1</label>
        <note>catalytic</note>
    </ligand>
</feature>
<dbReference type="PANTHER" id="PTHR20854">
    <property type="entry name" value="INOSITOL MONOPHOSPHATASE"/>
    <property type="match status" value="1"/>
</dbReference>
<dbReference type="GO" id="GO:0006020">
    <property type="term" value="P:inositol metabolic process"/>
    <property type="evidence" value="ECO:0007669"/>
    <property type="project" value="TreeGrafter"/>
</dbReference>
<evidence type="ECO:0000256" key="1">
    <source>
        <dbReference type="ARBA" id="ARBA00009759"/>
    </source>
</evidence>
<comment type="similarity">
    <text evidence="1">Belongs to the inositol monophosphatase superfamily.</text>
</comment>
<dbReference type="PATRIC" id="fig|1096930.3.peg.1142"/>
<dbReference type="InterPro" id="IPR000760">
    <property type="entry name" value="Inositol_monophosphatase-like"/>
</dbReference>
<dbReference type="GO" id="GO:0007165">
    <property type="term" value="P:signal transduction"/>
    <property type="evidence" value="ECO:0007669"/>
    <property type="project" value="TreeGrafter"/>
</dbReference>
<dbReference type="Pfam" id="PF00459">
    <property type="entry name" value="Inositol_P"/>
    <property type="match status" value="1"/>
</dbReference>
<evidence type="ECO:0000256" key="2">
    <source>
        <dbReference type="PIRSR" id="PIRSR600760-2"/>
    </source>
</evidence>
<dbReference type="PRINTS" id="PR00377">
    <property type="entry name" value="IMPHPHTASES"/>
</dbReference>
<feature type="binding site" evidence="2">
    <location>
        <position position="97"/>
    </location>
    <ligand>
        <name>Mg(2+)</name>
        <dbReference type="ChEBI" id="CHEBI:18420"/>
        <label>1</label>
        <note>catalytic</note>
    </ligand>
</feature>
<dbReference type="Proteomes" id="UP000015527">
    <property type="component" value="Unassembled WGS sequence"/>
</dbReference>